<dbReference type="GO" id="GO:0006406">
    <property type="term" value="P:mRNA export from nucleus"/>
    <property type="evidence" value="ECO:0007669"/>
    <property type="project" value="TreeGrafter"/>
</dbReference>
<feature type="coiled-coil region" evidence="5">
    <location>
        <begin position="91"/>
        <end position="125"/>
    </location>
</feature>
<evidence type="ECO:0000313" key="6">
    <source>
        <dbReference type="EMBL" id="CDG69483.1"/>
    </source>
</evidence>
<dbReference type="GO" id="GO:0000445">
    <property type="term" value="C:THO complex part of transcription export complex"/>
    <property type="evidence" value="ECO:0007669"/>
    <property type="project" value="InterPro"/>
</dbReference>
<accession>T2MB00</accession>
<evidence type="ECO:0000256" key="2">
    <source>
        <dbReference type="ARBA" id="ARBA00006482"/>
    </source>
</evidence>
<evidence type="ECO:0000256" key="3">
    <source>
        <dbReference type="ARBA" id="ARBA00023054"/>
    </source>
</evidence>
<comment type="subcellular location">
    <subcellularLocation>
        <location evidence="1">Nucleus</location>
    </subcellularLocation>
</comment>
<dbReference type="AlphaFoldDB" id="T2MB00"/>
<name>T2MB00_HYDVU</name>
<proteinExistence type="evidence at transcript level"/>
<reference evidence="6" key="1">
    <citation type="journal article" date="2013" name="Genome Biol. Evol.">
        <title>Punctuated emergences of genetic and phenotypic innovations in eumetazoan, bilaterian, euteleostome, and hominidae ancestors.</title>
        <authorList>
            <person name="Wenger Y."/>
            <person name="Galliot B."/>
        </authorList>
    </citation>
    <scope>NUCLEOTIDE SEQUENCE</scope>
    <source>
        <tissue evidence="6">Whole animals</tissue>
    </source>
</reference>
<protein>
    <submittedName>
        <fullName evidence="6">THO complex subunit 7 homolog</fullName>
    </submittedName>
</protein>
<dbReference type="EMBL" id="HAAD01003251">
    <property type="protein sequence ID" value="CDG69483.1"/>
    <property type="molecule type" value="mRNA"/>
</dbReference>
<dbReference type="GO" id="GO:0006397">
    <property type="term" value="P:mRNA processing"/>
    <property type="evidence" value="ECO:0007669"/>
    <property type="project" value="InterPro"/>
</dbReference>
<dbReference type="OrthoDB" id="205166at2759"/>
<evidence type="ECO:0000256" key="4">
    <source>
        <dbReference type="ARBA" id="ARBA00023242"/>
    </source>
</evidence>
<organism evidence="6">
    <name type="scientific">Hydra vulgaris</name>
    <name type="common">Hydra</name>
    <name type="synonym">Hydra attenuata</name>
    <dbReference type="NCBI Taxonomy" id="6087"/>
    <lineage>
        <taxon>Eukaryota</taxon>
        <taxon>Metazoa</taxon>
        <taxon>Cnidaria</taxon>
        <taxon>Hydrozoa</taxon>
        <taxon>Hydroidolina</taxon>
        <taxon>Anthoathecata</taxon>
        <taxon>Aplanulata</taxon>
        <taxon>Hydridae</taxon>
        <taxon>Hydra</taxon>
    </lineage>
</organism>
<sequence length="215" mass="25753">TISTVFDIYFLKMAAVTEDEIIRRRLLFDGDGTGDDKRIATIIRTIIQWSVTKCDEDERNMMYQKIISMLHHCEYSFRKHHLSYLMNIKERQHYESLYEHVEKQIEEAKDEIKFCKEELKRAKVIRKNKQEYDALAKIIEKHPDRKQIGCENAKLEEDIYKLKESKSLLIEKLEMRQKQFLVLIYSIQLLQEVLQEDHDVTNENKPPTIEVMDLT</sequence>
<feature type="non-terminal residue" evidence="6">
    <location>
        <position position="1"/>
    </location>
</feature>
<dbReference type="PANTHER" id="PTHR23405:SF5">
    <property type="entry name" value="THO COMPLEX SUBUNIT 7 HOMOLOG"/>
    <property type="match status" value="1"/>
</dbReference>
<keyword evidence="4" id="KW-0539">Nucleus</keyword>
<gene>
    <name evidence="6" type="primary">THOC7</name>
</gene>
<dbReference type="InterPro" id="IPR008501">
    <property type="entry name" value="THOC7/Mft1"/>
</dbReference>
<dbReference type="Pfam" id="PF05615">
    <property type="entry name" value="THOC7"/>
    <property type="match status" value="1"/>
</dbReference>
<evidence type="ECO:0000256" key="1">
    <source>
        <dbReference type="ARBA" id="ARBA00004123"/>
    </source>
</evidence>
<dbReference type="PANTHER" id="PTHR23405">
    <property type="entry name" value="MAINTENANCE OF KILLER 16 MAK16 PROTEIN-RELATED"/>
    <property type="match status" value="1"/>
</dbReference>
<comment type="similarity">
    <text evidence="2">Belongs to the THOC7 family.</text>
</comment>
<evidence type="ECO:0000256" key="5">
    <source>
        <dbReference type="SAM" id="Coils"/>
    </source>
</evidence>
<keyword evidence="3 5" id="KW-0175">Coiled coil</keyword>